<feature type="transmembrane region" description="Helical" evidence="2">
    <location>
        <begin position="459"/>
        <end position="478"/>
    </location>
</feature>
<comment type="caution">
    <text evidence="3">The sequence shown here is derived from an EMBL/GenBank/DDBJ whole genome shotgun (WGS) entry which is preliminary data.</text>
</comment>
<feature type="transmembrane region" description="Helical" evidence="2">
    <location>
        <begin position="235"/>
        <end position="257"/>
    </location>
</feature>
<gene>
    <name evidence="3" type="ORF">GCM10009827_037420</name>
</gene>
<proteinExistence type="predicted"/>
<keyword evidence="2" id="KW-0472">Membrane</keyword>
<feature type="transmembrane region" description="Helical" evidence="2">
    <location>
        <begin position="426"/>
        <end position="447"/>
    </location>
</feature>
<dbReference type="EMBL" id="BAAAQD010000006">
    <property type="protein sequence ID" value="GAA1518725.1"/>
    <property type="molecule type" value="Genomic_DNA"/>
</dbReference>
<feature type="transmembrane region" description="Helical" evidence="2">
    <location>
        <begin position="396"/>
        <end position="414"/>
    </location>
</feature>
<dbReference type="RefSeq" id="WP_344503224.1">
    <property type="nucleotide sequence ID" value="NZ_BAAAQD010000006.1"/>
</dbReference>
<dbReference type="Proteomes" id="UP001501470">
    <property type="component" value="Unassembled WGS sequence"/>
</dbReference>
<organism evidence="3 4">
    <name type="scientific">Dactylosporangium maewongense</name>
    <dbReference type="NCBI Taxonomy" id="634393"/>
    <lineage>
        <taxon>Bacteria</taxon>
        <taxon>Bacillati</taxon>
        <taxon>Actinomycetota</taxon>
        <taxon>Actinomycetes</taxon>
        <taxon>Micromonosporales</taxon>
        <taxon>Micromonosporaceae</taxon>
        <taxon>Dactylosporangium</taxon>
    </lineage>
</organism>
<reference evidence="3 4" key="1">
    <citation type="journal article" date="2019" name="Int. J. Syst. Evol. Microbiol.">
        <title>The Global Catalogue of Microorganisms (GCM) 10K type strain sequencing project: providing services to taxonomists for standard genome sequencing and annotation.</title>
        <authorList>
            <consortium name="The Broad Institute Genomics Platform"/>
            <consortium name="The Broad Institute Genome Sequencing Center for Infectious Disease"/>
            <person name="Wu L."/>
            <person name="Ma J."/>
        </authorList>
    </citation>
    <scope>NUCLEOTIDE SEQUENCE [LARGE SCALE GENOMIC DNA]</scope>
    <source>
        <strain evidence="3 4">JCM 15933</strain>
    </source>
</reference>
<feature type="transmembrane region" description="Helical" evidence="2">
    <location>
        <begin position="34"/>
        <end position="64"/>
    </location>
</feature>
<evidence type="ECO:0000313" key="3">
    <source>
        <dbReference type="EMBL" id="GAA1518725.1"/>
    </source>
</evidence>
<protein>
    <submittedName>
        <fullName evidence="3">Uncharacterized protein</fullName>
    </submittedName>
</protein>
<evidence type="ECO:0000313" key="4">
    <source>
        <dbReference type="Proteomes" id="UP001501470"/>
    </source>
</evidence>
<feature type="transmembrane region" description="Helical" evidence="2">
    <location>
        <begin position="319"/>
        <end position="348"/>
    </location>
</feature>
<feature type="transmembrane region" description="Helical" evidence="2">
    <location>
        <begin position="263"/>
        <end position="283"/>
    </location>
</feature>
<name>A0ABN2AGA5_9ACTN</name>
<feature type="transmembrane region" description="Helical" evidence="2">
    <location>
        <begin position="133"/>
        <end position="151"/>
    </location>
</feature>
<feature type="transmembrane region" description="Helical" evidence="2">
    <location>
        <begin position="76"/>
        <end position="97"/>
    </location>
</feature>
<feature type="region of interest" description="Disordered" evidence="1">
    <location>
        <begin position="1"/>
        <end position="20"/>
    </location>
</feature>
<keyword evidence="2" id="KW-1133">Transmembrane helix</keyword>
<keyword evidence="2" id="KW-0812">Transmembrane</keyword>
<evidence type="ECO:0000256" key="1">
    <source>
        <dbReference type="SAM" id="MobiDB-lite"/>
    </source>
</evidence>
<feature type="transmembrane region" description="Helical" evidence="2">
    <location>
        <begin position="295"/>
        <end position="313"/>
    </location>
</feature>
<accession>A0ABN2AGA5</accession>
<feature type="transmembrane region" description="Helical" evidence="2">
    <location>
        <begin position="360"/>
        <end position="384"/>
    </location>
</feature>
<keyword evidence="4" id="KW-1185">Reference proteome</keyword>
<evidence type="ECO:0000256" key="2">
    <source>
        <dbReference type="SAM" id="Phobius"/>
    </source>
</evidence>
<sequence>MSVSSPPKTDTLLPHTSPKPDATPKQLVTAALVAAAWLVIALLYLAGVAYVVPPLLLVATAALLRGGRTVLDRIMLAMGLLLGLTCLGALVFAVWPWGLHPVTAGGTAATALIVAAAKTGRRPRLPRLGPTDAIAALAVAAVGAIVAWPLLRDGRTGRLAQVMEGEDLARHAALFDAIRHAGGYLFQHPGQGRTLVYEGMVSYPQGSHLTAALLDGFARSSAVGMGTGTGMFDHYLAFVTGGYLLLVATIVWAAQWIGAGGLTPARTAVLAAGIAGLCAFGEPLDLVRFGYPSQVLGLAEALMLLTVLVRPVPRPRQQLLLVAALLAAVGFTYYLYLPPVGLAAILWLMRERRNHRMRRIPAVALAIAVTSAVPLAIGVLVAGQAGALLSVGSLRVGREGLAVLLCVVASGLLTRRGRRSRIWRSYALTFVPVAGFATGMLAVQRVFGSGSGYYANKALFLVLVLLLAGLGALALHLPRRPLGSPHLRTASVLMAIVALIGGERAGDQRDHLDTQRTWLAGAAADQVAYARAALALAPGDPTVVIGDDPGYDSYRLTLFISTLHRTSGEMAGATYHIGPINSPDRLDAVVVRMPGPMRLLALTDDAYTRAEALRDRHPAVAIDIVRP</sequence>